<evidence type="ECO:0000256" key="5">
    <source>
        <dbReference type="PROSITE-ProRule" id="PRU00309"/>
    </source>
</evidence>
<evidence type="ECO:0000256" key="2">
    <source>
        <dbReference type="ARBA" id="ARBA00022771"/>
    </source>
</evidence>
<accession>A0ABD2XJR6</accession>
<sequence length="352" mass="40059">MSKTRERCGVPGCSSRGNDYNDISFHSFPLPNQHQITSKYFSGPIDKYEAWKQCLRVSEVKPPKMKVCSLHFKKEDYILPDMPTLRKRLYKNAVPSLNLPHNLELKTVPKKKTTQMHSFDHTYTTAAPSVVEKQPGFIFPPFEFIKIEGNYLKHKDNDEVDFLKDPVKALMNKSSKTPIYMFSDALTTDAKLCHATGISRLEILDVIVSKVQKFCGDTFESRKIKTKERIILTYTKLRHNLSYRLLALMFSCVSDTSCKKIFLDTIGILNRCLVEPSQQGQETHKLLPSVQSDAINTENSEKSVKLDNKRIMTWSIVKDKMSASVQTKADEICNVLNATVDLNSSILHKTGS</sequence>
<dbReference type="GO" id="GO:0003677">
    <property type="term" value="F:DNA binding"/>
    <property type="evidence" value="ECO:0007669"/>
    <property type="project" value="UniProtKB-UniRule"/>
</dbReference>
<feature type="domain" description="THAP-type" evidence="6">
    <location>
        <begin position="1"/>
        <end position="98"/>
    </location>
</feature>
<dbReference type="SUPFAM" id="SSF57716">
    <property type="entry name" value="Glucocorticoid receptor-like (DNA-binding domain)"/>
    <property type="match status" value="1"/>
</dbReference>
<dbReference type="Pfam" id="PF13613">
    <property type="entry name" value="HTH_Tnp_4"/>
    <property type="match status" value="1"/>
</dbReference>
<comment type="caution">
    <text evidence="7">The sequence shown here is derived from an EMBL/GenBank/DDBJ whole genome shotgun (WGS) entry which is preliminary data.</text>
</comment>
<evidence type="ECO:0000256" key="4">
    <source>
        <dbReference type="ARBA" id="ARBA00023125"/>
    </source>
</evidence>
<name>A0ABD2XJR6_9HYME</name>
<dbReference type="Proteomes" id="UP001627154">
    <property type="component" value="Unassembled WGS sequence"/>
</dbReference>
<keyword evidence="2 5" id="KW-0863">Zinc-finger</keyword>
<reference evidence="7 8" key="1">
    <citation type="journal article" date="2024" name="bioRxiv">
        <title>A reference genome for Trichogramma kaykai: A tiny desert-dwelling parasitoid wasp with competing sex-ratio distorters.</title>
        <authorList>
            <person name="Culotta J."/>
            <person name="Lindsey A.R."/>
        </authorList>
    </citation>
    <scope>NUCLEOTIDE SEQUENCE [LARGE SCALE GENOMIC DNA]</scope>
    <source>
        <strain evidence="7 8">KSX58</strain>
    </source>
</reference>
<dbReference type="PROSITE" id="PS50950">
    <property type="entry name" value="ZF_THAP"/>
    <property type="match status" value="1"/>
</dbReference>
<keyword evidence="1" id="KW-0479">Metal-binding</keyword>
<keyword evidence="4 5" id="KW-0238">DNA-binding</keyword>
<evidence type="ECO:0000259" key="6">
    <source>
        <dbReference type="PROSITE" id="PS50950"/>
    </source>
</evidence>
<dbReference type="Pfam" id="PF05485">
    <property type="entry name" value="THAP"/>
    <property type="match status" value="1"/>
</dbReference>
<protein>
    <recommendedName>
        <fullName evidence="6">THAP-type domain-containing protein</fullName>
    </recommendedName>
</protein>
<organism evidence="7 8">
    <name type="scientific">Trichogramma kaykai</name>
    <dbReference type="NCBI Taxonomy" id="54128"/>
    <lineage>
        <taxon>Eukaryota</taxon>
        <taxon>Metazoa</taxon>
        <taxon>Ecdysozoa</taxon>
        <taxon>Arthropoda</taxon>
        <taxon>Hexapoda</taxon>
        <taxon>Insecta</taxon>
        <taxon>Pterygota</taxon>
        <taxon>Neoptera</taxon>
        <taxon>Endopterygota</taxon>
        <taxon>Hymenoptera</taxon>
        <taxon>Apocrita</taxon>
        <taxon>Proctotrupomorpha</taxon>
        <taxon>Chalcidoidea</taxon>
        <taxon>Trichogrammatidae</taxon>
        <taxon>Trichogramma</taxon>
    </lineage>
</organism>
<dbReference type="InterPro" id="IPR027805">
    <property type="entry name" value="Transposase_HTH_dom"/>
</dbReference>
<gene>
    <name evidence="7" type="ORF">TKK_002151</name>
</gene>
<evidence type="ECO:0000256" key="1">
    <source>
        <dbReference type="ARBA" id="ARBA00022723"/>
    </source>
</evidence>
<dbReference type="InterPro" id="IPR006612">
    <property type="entry name" value="THAP_Znf"/>
</dbReference>
<evidence type="ECO:0000256" key="3">
    <source>
        <dbReference type="ARBA" id="ARBA00022833"/>
    </source>
</evidence>
<dbReference type="GO" id="GO:0008270">
    <property type="term" value="F:zinc ion binding"/>
    <property type="evidence" value="ECO:0007669"/>
    <property type="project" value="UniProtKB-KW"/>
</dbReference>
<dbReference type="InterPro" id="IPR038441">
    <property type="entry name" value="THAP_Znf_sf"/>
</dbReference>
<dbReference type="Gene3D" id="6.20.210.20">
    <property type="entry name" value="THAP domain"/>
    <property type="match status" value="1"/>
</dbReference>
<evidence type="ECO:0000313" key="8">
    <source>
        <dbReference type="Proteomes" id="UP001627154"/>
    </source>
</evidence>
<dbReference type="AlphaFoldDB" id="A0ABD2XJR6"/>
<dbReference type="SMART" id="SM00980">
    <property type="entry name" value="THAP"/>
    <property type="match status" value="1"/>
</dbReference>
<keyword evidence="8" id="KW-1185">Reference proteome</keyword>
<keyword evidence="3" id="KW-0862">Zinc</keyword>
<evidence type="ECO:0000313" key="7">
    <source>
        <dbReference type="EMBL" id="KAL3405094.1"/>
    </source>
</evidence>
<dbReference type="EMBL" id="JBJJXI010000021">
    <property type="protein sequence ID" value="KAL3405094.1"/>
    <property type="molecule type" value="Genomic_DNA"/>
</dbReference>
<proteinExistence type="predicted"/>